<protein>
    <submittedName>
        <fullName evidence="3">Glycosyl hydrolase</fullName>
    </submittedName>
</protein>
<dbReference type="SUPFAM" id="SSF50952">
    <property type="entry name" value="Soluble quinoprotein glucose dehydrogenase"/>
    <property type="match status" value="1"/>
</dbReference>
<proteinExistence type="predicted"/>
<dbReference type="InterPro" id="IPR011041">
    <property type="entry name" value="Quinoprot_gluc/sorb_DH_b-prop"/>
</dbReference>
<feature type="domain" description="Glucose/Sorbosone dehydrogenase" evidence="2">
    <location>
        <begin position="78"/>
        <end position="146"/>
    </location>
</feature>
<dbReference type="PANTHER" id="PTHR19328:SF75">
    <property type="entry name" value="ALDOSE SUGAR DEHYDROGENASE YLII"/>
    <property type="match status" value="1"/>
</dbReference>
<dbReference type="Pfam" id="PF07995">
    <property type="entry name" value="GSDH"/>
    <property type="match status" value="1"/>
</dbReference>
<evidence type="ECO:0000259" key="2">
    <source>
        <dbReference type="Pfam" id="PF07995"/>
    </source>
</evidence>
<evidence type="ECO:0000313" key="3">
    <source>
        <dbReference type="EMBL" id="KMS73153.1"/>
    </source>
</evidence>
<dbReference type="PANTHER" id="PTHR19328">
    <property type="entry name" value="HEDGEHOG-INTERACTING PROTEIN"/>
    <property type="match status" value="1"/>
</dbReference>
<dbReference type="EMBL" id="LFEH01000103">
    <property type="protein sequence ID" value="KMS73153.1"/>
    <property type="molecule type" value="Genomic_DNA"/>
</dbReference>
<keyword evidence="3" id="KW-0378">Hydrolase</keyword>
<dbReference type="InterPro" id="IPR012938">
    <property type="entry name" value="Glc/Sorbosone_DH"/>
</dbReference>
<dbReference type="GO" id="GO:0016787">
    <property type="term" value="F:hydrolase activity"/>
    <property type="evidence" value="ECO:0007669"/>
    <property type="project" value="UniProtKB-KW"/>
</dbReference>
<dbReference type="Gene3D" id="2.120.10.30">
    <property type="entry name" value="TolB, C-terminal domain"/>
    <property type="match status" value="1"/>
</dbReference>
<dbReference type="RefSeq" id="WP_048573814.1">
    <property type="nucleotide sequence ID" value="NZ_LFEH01000103.1"/>
</dbReference>
<dbReference type="PROSITE" id="PS51318">
    <property type="entry name" value="TAT"/>
    <property type="match status" value="1"/>
</dbReference>
<dbReference type="InterPro" id="IPR011042">
    <property type="entry name" value="6-blade_b-propeller_TolB-like"/>
</dbReference>
<comment type="caution">
    <text evidence="3">The sequence shown here is derived from an EMBL/GenBank/DDBJ whole genome shotgun (WGS) entry which is preliminary data.</text>
</comment>
<feature type="non-terminal residue" evidence="3">
    <location>
        <position position="206"/>
    </location>
</feature>
<reference evidence="3 4" key="1">
    <citation type="submission" date="2015-06" db="EMBL/GenBank/DDBJ databases">
        <title>Draft genome sequence of Streptomyces leeuwenhoekii C58, which produces the novel lasso peptide, chaxapeptin.</title>
        <authorList>
            <person name="Yi Y."/>
            <person name="Hai D."/>
            <person name="Jaspars M."/>
            <person name="Sheng H."/>
            <person name="Rateb M.E."/>
            <person name="Bull A."/>
            <person name="Goodfellow M."/>
            <person name="Asenjo J.A."/>
            <person name="Ebel R."/>
        </authorList>
    </citation>
    <scope>NUCLEOTIDE SEQUENCE [LARGE SCALE GENOMIC DNA]</scope>
    <source>
        <strain evidence="3 4">C58</strain>
    </source>
</reference>
<keyword evidence="4" id="KW-1185">Reference proteome</keyword>
<feature type="region of interest" description="Disordered" evidence="1">
    <location>
        <begin position="1"/>
        <end position="26"/>
    </location>
</feature>
<dbReference type="Proteomes" id="UP000037274">
    <property type="component" value="Unassembled WGS sequence"/>
</dbReference>
<evidence type="ECO:0000256" key="1">
    <source>
        <dbReference type="SAM" id="MobiDB-lite"/>
    </source>
</evidence>
<dbReference type="InterPro" id="IPR006311">
    <property type="entry name" value="TAT_signal"/>
</dbReference>
<name>A0ABR5HTR3_STRLW</name>
<accession>A0ABR5HTR3</accession>
<gene>
    <name evidence="3" type="ORF">ACH49_23200</name>
</gene>
<sequence length="206" mass="21648">MHGNDRTHPTDRTTGTGRTGTRGRRPFRQAVALLTGALLAGTSLTLTAPQAGAAPAAAPAAEDFQQVTLAKGEPEVGEPMSLAVLPDRSVLHTSRDGELRLTDAAGTTRLAGKLDVYAHDEEGLQGVGIDPGFAQNRYIYLYYAPPMNTPAGDAPETGTAADFAPYDGVNRLSRFVLKEDGTLDTASEKKILDVPTSRGMCCHVGG</sequence>
<organism evidence="3 4">
    <name type="scientific">Streptomyces leeuwenhoekii</name>
    <dbReference type="NCBI Taxonomy" id="1437453"/>
    <lineage>
        <taxon>Bacteria</taxon>
        <taxon>Bacillati</taxon>
        <taxon>Actinomycetota</taxon>
        <taxon>Actinomycetes</taxon>
        <taxon>Kitasatosporales</taxon>
        <taxon>Streptomycetaceae</taxon>
        <taxon>Streptomyces</taxon>
    </lineage>
</organism>
<evidence type="ECO:0000313" key="4">
    <source>
        <dbReference type="Proteomes" id="UP000037274"/>
    </source>
</evidence>
<feature type="compositionally biased region" description="Basic and acidic residues" evidence="1">
    <location>
        <begin position="1"/>
        <end position="11"/>
    </location>
</feature>